<dbReference type="FunFam" id="3.20.20.70:FF:000171">
    <property type="entry name" value="Ribulose-phosphate 3-epimerase"/>
    <property type="match status" value="1"/>
</dbReference>
<dbReference type="PROSITE" id="PS01085">
    <property type="entry name" value="RIBUL_P_3_EPIMER_1"/>
    <property type="match status" value="1"/>
</dbReference>
<organism evidence="17 18">
    <name type="scientific">Tieghemiomyces parasiticus</name>
    <dbReference type="NCBI Taxonomy" id="78921"/>
    <lineage>
        <taxon>Eukaryota</taxon>
        <taxon>Fungi</taxon>
        <taxon>Fungi incertae sedis</taxon>
        <taxon>Zoopagomycota</taxon>
        <taxon>Kickxellomycotina</taxon>
        <taxon>Dimargaritomycetes</taxon>
        <taxon>Dimargaritales</taxon>
        <taxon>Dimargaritaceae</taxon>
        <taxon>Tieghemiomyces</taxon>
    </lineage>
</organism>
<dbReference type="InterPro" id="IPR011060">
    <property type="entry name" value="RibuloseP-bd_barrel"/>
</dbReference>
<dbReference type="HAMAP" id="MF_02227">
    <property type="entry name" value="RPE"/>
    <property type="match status" value="1"/>
</dbReference>
<dbReference type="GO" id="GO:0004750">
    <property type="term" value="F:D-ribulose-phosphate 3-epimerase activity"/>
    <property type="evidence" value="ECO:0007669"/>
    <property type="project" value="UniProtKB-EC"/>
</dbReference>
<evidence type="ECO:0000256" key="1">
    <source>
        <dbReference type="ARBA" id="ARBA00001782"/>
    </source>
</evidence>
<dbReference type="PIRSF" id="PIRSF001461">
    <property type="entry name" value="RPE"/>
    <property type="match status" value="1"/>
</dbReference>
<evidence type="ECO:0000256" key="10">
    <source>
        <dbReference type="ARBA" id="ARBA00022723"/>
    </source>
</evidence>
<evidence type="ECO:0000256" key="7">
    <source>
        <dbReference type="ARBA" id="ARBA00009541"/>
    </source>
</evidence>
<dbReference type="EMBL" id="JANBPT010001266">
    <property type="protein sequence ID" value="KAJ1909088.1"/>
    <property type="molecule type" value="Genomic_DNA"/>
</dbReference>
<feature type="binding site" evidence="16">
    <location>
        <begin position="194"/>
        <end position="195"/>
    </location>
    <ligand>
        <name>substrate</name>
    </ligand>
</feature>
<keyword evidence="13" id="KW-0119">Carbohydrate metabolism</keyword>
<dbReference type="Proteomes" id="UP001150569">
    <property type="component" value="Unassembled WGS sequence"/>
</dbReference>
<evidence type="ECO:0000256" key="14">
    <source>
        <dbReference type="PIRSR" id="PIRSR001461-1"/>
    </source>
</evidence>
<evidence type="ECO:0000313" key="17">
    <source>
        <dbReference type="EMBL" id="KAJ1909088.1"/>
    </source>
</evidence>
<dbReference type="EC" id="5.1.3.1" evidence="8 13"/>
<keyword evidence="15" id="KW-0862">Zinc</keyword>
<feature type="binding site" evidence="16">
    <location>
        <position position="9"/>
    </location>
    <ligand>
        <name>substrate</name>
    </ligand>
</feature>
<comment type="cofactor">
    <cofactor evidence="2">
        <name>Mn(2+)</name>
        <dbReference type="ChEBI" id="CHEBI:29035"/>
    </cofactor>
</comment>
<sequence>MPAAKIAPSLLSGDFANLASECERMVELGADYLHMDVMDGHFVPNLTIGAPVIKSLRQHTNAFLDCHMMVSNPEQWVDDFAKAGANLYMFHIEATEYPQALIEKIHATGMKAGIAIKPKTPVDAVLALAENLDMVLVMTVEPGFGGQKFMPECMSKVVALRRAFPELDIQVDGGIDLTNIDVATTAGANVIVAGTSIFKADSPRDVIGTFRNSIEAKLR</sequence>
<dbReference type="InterPro" id="IPR013785">
    <property type="entry name" value="Aldolase_TIM"/>
</dbReference>
<evidence type="ECO:0000256" key="15">
    <source>
        <dbReference type="PIRSR" id="PIRSR001461-2"/>
    </source>
</evidence>
<evidence type="ECO:0000256" key="3">
    <source>
        <dbReference type="ARBA" id="ARBA00001941"/>
    </source>
</evidence>
<evidence type="ECO:0000256" key="16">
    <source>
        <dbReference type="PIRSR" id="PIRSR001461-3"/>
    </source>
</evidence>
<gene>
    <name evidence="17" type="primary">RPE1_1</name>
    <name evidence="17" type="ORF">IWQ60_011367</name>
</gene>
<dbReference type="PROSITE" id="PS01086">
    <property type="entry name" value="RIBUL_P_3_EPIMER_2"/>
    <property type="match status" value="1"/>
</dbReference>
<name>A0A9W7ZHC0_9FUNG</name>
<comment type="cofactor">
    <cofactor evidence="15">
        <name>a divalent metal cation</name>
        <dbReference type="ChEBI" id="CHEBI:60240"/>
    </cofactor>
    <text evidence="15">Binds 1 divalent metal cation per subunit.</text>
</comment>
<evidence type="ECO:0000313" key="18">
    <source>
        <dbReference type="Proteomes" id="UP001150569"/>
    </source>
</evidence>
<dbReference type="NCBIfam" id="NF004076">
    <property type="entry name" value="PRK05581.1-4"/>
    <property type="match status" value="1"/>
</dbReference>
<evidence type="ECO:0000256" key="11">
    <source>
        <dbReference type="ARBA" id="ARBA00023235"/>
    </source>
</evidence>
<dbReference type="SUPFAM" id="SSF51366">
    <property type="entry name" value="Ribulose-phoshate binding barrel"/>
    <property type="match status" value="1"/>
</dbReference>
<dbReference type="OrthoDB" id="1927044at2759"/>
<dbReference type="Gene3D" id="3.20.20.70">
    <property type="entry name" value="Aldolase class I"/>
    <property type="match status" value="1"/>
</dbReference>
<evidence type="ECO:0000256" key="12">
    <source>
        <dbReference type="ARBA" id="ARBA00023285"/>
    </source>
</evidence>
<reference evidence="17" key="1">
    <citation type="submission" date="2022-07" db="EMBL/GenBank/DDBJ databases">
        <title>Phylogenomic reconstructions and comparative analyses of Kickxellomycotina fungi.</title>
        <authorList>
            <person name="Reynolds N.K."/>
            <person name="Stajich J.E."/>
            <person name="Barry K."/>
            <person name="Grigoriev I.V."/>
            <person name="Crous P."/>
            <person name="Smith M.E."/>
        </authorList>
    </citation>
    <scope>NUCLEOTIDE SEQUENCE</scope>
    <source>
        <strain evidence="17">RSA 861</strain>
    </source>
</reference>
<dbReference type="AlphaFoldDB" id="A0A9W7ZHC0"/>
<evidence type="ECO:0000256" key="9">
    <source>
        <dbReference type="ARBA" id="ARBA00013920"/>
    </source>
</evidence>
<comment type="catalytic activity">
    <reaction evidence="1 13">
        <text>D-ribulose 5-phosphate = D-xylulose 5-phosphate</text>
        <dbReference type="Rhea" id="RHEA:13677"/>
        <dbReference type="ChEBI" id="CHEBI:57737"/>
        <dbReference type="ChEBI" id="CHEBI:58121"/>
        <dbReference type="EC" id="5.1.3.1"/>
    </reaction>
</comment>
<evidence type="ECO:0000256" key="13">
    <source>
        <dbReference type="PIRNR" id="PIRNR001461"/>
    </source>
</evidence>
<comment type="pathway">
    <text evidence="6">Carbohydrate degradation; pentose phosphate pathway; D-xylulose 5-phosphate from D-ribulose 5-phosphate (non-oxidative stage): step 1/1.</text>
</comment>
<keyword evidence="12 15" id="KW-0170">Cobalt</keyword>
<dbReference type="NCBIfam" id="TIGR01163">
    <property type="entry name" value="rpe"/>
    <property type="match status" value="1"/>
</dbReference>
<feature type="binding site" evidence="15">
    <location>
        <position position="67"/>
    </location>
    <ligand>
        <name>a divalent metal cation</name>
        <dbReference type="ChEBI" id="CHEBI:60240"/>
    </ligand>
</feature>
<evidence type="ECO:0000256" key="6">
    <source>
        <dbReference type="ARBA" id="ARBA00005016"/>
    </source>
</evidence>
<dbReference type="GO" id="GO:0006098">
    <property type="term" value="P:pentose-phosphate shunt"/>
    <property type="evidence" value="ECO:0007669"/>
    <property type="project" value="InterPro"/>
</dbReference>
<comment type="caution">
    <text evidence="17">The sequence shown here is derived from an EMBL/GenBank/DDBJ whole genome shotgun (WGS) entry which is preliminary data.</text>
</comment>
<protein>
    <recommendedName>
        <fullName evidence="9 13">Ribulose-phosphate 3-epimerase</fullName>
        <ecNumber evidence="8 13">5.1.3.1</ecNumber>
    </recommendedName>
</protein>
<feature type="binding site" evidence="16">
    <location>
        <position position="174"/>
    </location>
    <ligand>
        <name>substrate</name>
    </ligand>
</feature>
<evidence type="ECO:0000256" key="4">
    <source>
        <dbReference type="ARBA" id="ARBA00001947"/>
    </source>
</evidence>
<evidence type="ECO:0000256" key="8">
    <source>
        <dbReference type="ARBA" id="ARBA00013188"/>
    </source>
</evidence>
<keyword evidence="15" id="KW-0464">Manganese</keyword>
<evidence type="ECO:0000256" key="5">
    <source>
        <dbReference type="ARBA" id="ARBA00001954"/>
    </source>
</evidence>
<dbReference type="GO" id="GO:0046872">
    <property type="term" value="F:metal ion binding"/>
    <property type="evidence" value="ECO:0007669"/>
    <property type="project" value="UniProtKB-KW"/>
</dbReference>
<feature type="active site" description="Proton donor" evidence="14">
    <location>
        <position position="172"/>
    </location>
</feature>
<feature type="active site" description="Proton acceptor" evidence="14">
    <location>
        <position position="36"/>
    </location>
</feature>
<dbReference type="GO" id="GO:0005975">
    <property type="term" value="P:carbohydrate metabolic process"/>
    <property type="evidence" value="ECO:0007669"/>
    <property type="project" value="InterPro"/>
</dbReference>
<feature type="binding site" evidence="16">
    <location>
        <position position="67"/>
    </location>
    <ligand>
        <name>substrate</name>
    </ligand>
</feature>
<evidence type="ECO:0000256" key="2">
    <source>
        <dbReference type="ARBA" id="ARBA00001936"/>
    </source>
</evidence>
<feature type="binding site" evidence="16">
    <location>
        <begin position="143"/>
        <end position="146"/>
    </location>
    <ligand>
        <name>substrate</name>
    </ligand>
</feature>
<feature type="binding site" evidence="15">
    <location>
        <position position="172"/>
    </location>
    <ligand>
        <name>a divalent metal cation</name>
        <dbReference type="ChEBI" id="CHEBI:60240"/>
    </ligand>
</feature>
<dbReference type="CDD" id="cd00429">
    <property type="entry name" value="RPE"/>
    <property type="match status" value="1"/>
</dbReference>
<comment type="similarity">
    <text evidence="7 13">Belongs to the ribulose-phosphate 3-epimerase family.</text>
</comment>
<comment type="cofactor">
    <cofactor evidence="5">
        <name>Fe(2+)</name>
        <dbReference type="ChEBI" id="CHEBI:29033"/>
    </cofactor>
</comment>
<feature type="binding site" evidence="15">
    <location>
        <position position="36"/>
    </location>
    <ligand>
        <name>a divalent metal cation</name>
        <dbReference type="ChEBI" id="CHEBI:60240"/>
    </ligand>
</feature>
<dbReference type="PANTHER" id="PTHR11749">
    <property type="entry name" value="RIBULOSE-5-PHOSPHATE-3-EPIMERASE"/>
    <property type="match status" value="1"/>
</dbReference>
<keyword evidence="18" id="KW-1185">Reference proteome</keyword>
<dbReference type="Pfam" id="PF00834">
    <property type="entry name" value="Ribul_P_3_epim"/>
    <property type="match status" value="1"/>
</dbReference>
<comment type="cofactor">
    <cofactor evidence="4">
        <name>Zn(2+)</name>
        <dbReference type="ChEBI" id="CHEBI:29105"/>
    </cofactor>
</comment>
<proteinExistence type="inferred from homology"/>
<keyword evidence="10 15" id="KW-0479">Metal-binding</keyword>
<feature type="binding site" evidence="15">
    <location>
        <position position="34"/>
    </location>
    <ligand>
        <name>a divalent metal cation</name>
        <dbReference type="ChEBI" id="CHEBI:60240"/>
    </ligand>
</feature>
<accession>A0A9W7ZHC0</accession>
<keyword evidence="11 13" id="KW-0413">Isomerase</keyword>
<comment type="cofactor">
    <cofactor evidence="3">
        <name>Co(2+)</name>
        <dbReference type="ChEBI" id="CHEBI:48828"/>
    </cofactor>
</comment>
<dbReference type="InterPro" id="IPR026019">
    <property type="entry name" value="Ribul_P_3_epim"/>
</dbReference>
<dbReference type="InterPro" id="IPR000056">
    <property type="entry name" value="Ribul_P_3_epim-like"/>
</dbReference>